<evidence type="ECO:0000256" key="1">
    <source>
        <dbReference type="SAM" id="Phobius"/>
    </source>
</evidence>
<name>U1N2P9_9EURY</name>
<proteinExistence type="predicted"/>
<accession>U1N2P9</accession>
<sequence>MPGVRELLAVVLGILLGVVLITVPQTALRLSVFVGPNRRRRGDYGTDNHDLLSDQWTLLIRGLGVVCLAIALFITYQTYA</sequence>
<organism evidence="2 3">
    <name type="scientific">Haloquadratum walsbyi J07HQW1</name>
    <dbReference type="NCBI Taxonomy" id="1238424"/>
    <lineage>
        <taxon>Archaea</taxon>
        <taxon>Methanobacteriati</taxon>
        <taxon>Methanobacteriota</taxon>
        <taxon>Stenosarchaea group</taxon>
        <taxon>Halobacteria</taxon>
        <taxon>Halobacteriales</taxon>
        <taxon>Haloferacaceae</taxon>
        <taxon>Haloquadratum</taxon>
    </lineage>
</organism>
<dbReference type="HOGENOM" id="CLU_190391_0_0_2"/>
<gene>
    <name evidence="2" type="ORF">J07HQW1_00657</name>
</gene>
<evidence type="ECO:0000313" key="2">
    <source>
        <dbReference type="EMBL" id="ERG90633.1"/>
    </source>
</evidence>
<keyword evidence="1" id="KW-1133">Transmembrane helix</keyword>
<reference evidence="2 3" key="1">
    <citation type="journal article" date="2013" name="PLoS ONE">
        <title>Assembly-driven community genomics of a hypersaline microbial ecosystem.</title>
        <authorList>
            <person name="Podell S."/>
            <person name="Ugalde J.A."/>
            <person name="Narasingarao P."/>
            <person name="Banfield J.F."/>
            <person name="Heidelberg K.B."/>
            <person name="Allen E.E."/>
        </authorList>
    </citation>
    <scope>NUCLEOTIDE SEQUENCE [LARGE SCALE GENOMIC DNA]</scope>
    <source>
        <strain evidence="3">J07HQW1</strain>
    </source>
</reference>
<keyword evidence="1" id="KW-0472">Membrane</keyword>
<evidence type="ECO:0000313" key="3">
    <source>
        <dbReference type="Proteomes" id="UP000030649"/>
    </source>
</evidence>
<dbReference type="EMBL" id="KE356560">
    <property type="protein sequence ID" value="ERG90633.1"/>
    <property type="molecule type" value="Genomic_DNA"/>
</dbReference>
<keyword evidence="1" id="KW-0812">Transmembrane</keyword>
<dbReference type="Proteomes" id="UP000030649">
    <property type="component" value="Unassembled WGS sequence"/>
</dbReference>
<dbReference type="AlphaFoldDB" id="U1N2P9"/>
<protein>
    <submittedName>
        <fullName evidence="2">Uncharacterized protein</fullName>
    </submittedName>
</protein>
<feature type="transmembrane region" description="Helical" evidence="1">
    <location>
        <begin position="58"/>
        <end position="76"/>
    </location>
</feature>